<dbReference type="InterPro" id="IPR048013">
    <property type="entry name" value="EMYY_lipop"/>
</dbReference>
<accession>A0A0H2VFF0</accession>
<dbReference type="Proteomes" id="UP000001411">
    <property type="component" value="Chromosome"/>
</dbReference>
<evidence type="ECO:0008006" key="4">
    <source>
        <dbReference type="Google" id="ProtNLM"/>
    </source>
</evidence>
<evidence type="ECO:0000313" key="3">
    <source>
        <dbReference type="Proteomes" id="UP000001411"/>
    </source>
</evidence>
<dbReference type="OrthoDB" id="2410901at2"/>
<dbReference type="eggNOG" id="ENOG5032C2V">
    <property type="taxonomic scope" value="Bacteria"/>
</dbReference>
<name>A0A0H2VFF0_STAES</name>
<reference evidence="2 3" key="1">
    <citation type="journal article" date="2003" name="Mol. Microbiol.">
        <title>Genome-based analysis of virulence genes in a non-biofilm-forming Staphylococcus epidermidis strain (ATCC 12228).</title>
        <authorList>
            <person name="Zhang Y.Q."/>
            <person name="Ren S.X."/>
            <person name="Li H.L."/>
            <person name="Wang Y.X."/>
            <person name="Fu G."/>
            <person name="Yang J."/>
            <person name="Qin Z.Q."/>
            <person name="Miao Y.G."/>
            <person name="Wang W.Y."/>
            <person name="Chen R.S."/>
            <person name="Shen Y."/>
            <person name="Chen Z."/>
            <person name="Yuan Z.H."/>
            <person name="Zhao G.P."/>
            <person name="Qu D."/>
            <person name="Danchin A."/>
            <person name="Wen Y.M."/>
        </authorList>
    </citation>
    <scope>NUCLEOTIDE SEQUENCE [LARGE SCALE GENOMIC DNA]</scope>
    <source>
        <strain evidence="3">ATCC 12228 / FDA PCI 1200</strain>
    </source>
</reference>
<evidence type="ECO:0000313" key="2">
    <source>
        <dbReference type="EMBL" id="AAO04119.1"/>
    </source>
</evidence>
<dbReference type="GeneID" id="50019330"/>
<sequence length="296" mass="34738">MKKLLFIITVIILTIVVSACGNESKRDIKQFERQYKEIHQKQHSVEKVMDKIPLKELDNLSKTDTTDKNKKEFRALQQDINNYLIPEFKKYKNSTQHLTADTNEVKHLKEDYLKTVENKEKSIYDLKEFVDLCNRSIKDNEDILDYTKLFEKNRTEVESDINKAQNKEDASQLKSKLEENNQQLKDTAKKYLNSSNNDSDSAKEAIKNHISPLIDKQITDINKTNISDNHVDNARKNAIEMYYSLQNYYDTRVDTIKTSEKLAQIDVDRLPKEGKDISEMDKSFKREFKKIKESVN</sequence>
<dbReference type="PROSITE" id="PS51257">
    <property type="entry name" value="PROKAR_LIPOPROTEIN"/>
    <property type="match status" value="1"/>
</dbReference>
<keyword evidence="1" id="KW-0175">Coiled coil</keyword>
<organism evidence="2 3">
    <name type="scientific">Staphylococcus epidermidis (strain ATCC 12228 / FDA PCI 1200)</name>
    <dbReference type="NCBI Taxonomy" id="176280"/>
    <lineage>
        <taxon>Bacteria</taxon>
        <taxon>Bacillati</taxon>
        <taxon>Bacillota</taxon>
        <taxon>Bacilli</taxon>
        <taxon>Bacillales</taxon>
        <taxon>Staphylococcaceae</taxon>
        <taxon>Staphylococcus</taxon>
    </lineage>
</organism>
<dbReference type="NCBIfam" id="NF033194">
    <property type="entry name" value="lipo_EMYY"/>
    <property type="match status" value="1"/>
</dbReference>
<dbReference type="PATRIC" id="fig|176280.10.peg.494"/>
<protein>
    <recommendedName>
        <fullName evidence="4">EMYY motif lipoprotein</fullName>
    </recommendedName>
</protein>
<dbReference type="HOGENOM" id="CLU_083328_0_0_9"/>
<dbReference type="AlphaFoldDB" id="A0A0H2VFF0"/>
<dbReference type="KEGG" id="sep:SE_0522"/>
<gene>
    <name evidence="2" type="ordered locus">SE_0522</name>
</gene>
<dbReference type="EMBL" id="AE015929">
    <property type="protein sequence ID" value="AAO04119.1"/>
    <property type="molecule type" value="Genomic_DNA"/>
</dbReference>
<proteinExistence type="predicted"/>
<feature type="coiled-coil region" evidence="1">
    <location>
        <begin position="147"/>
        <end position="194"/>
    </location>
</feature>
<evidence type="ECO:0000256" key="1">
    <source>
        <dbReference type="SAM" id="Coils"/>
    </source>
</evidence>
<dbReference type="RefSeq" id="WP_001829568.1">
    <property type="nucleotide sequence ID" value="NC_004461.1"/>
</dbReference>